<evidence type="ECO:0000313" key="1">
    <source>
        <dbReference type="EMBL" id="KAL3733864.1"/>
    </source>
</evidence>
<proteinExistence type="predicted"/>
<evidence type="ECO:0000313" key="2">
    <source>
        <dbReference type="Proteomes" id="UP001634007"/>
    </source>
</evidence>
<reference evidence="1 2" key="1">
    <citation type="submission" date="2024-11" db="EMBL/GenBank/DDBJ databases">
        <title>Chromosome-level genome assembly of Eucalyptus globulus Labill. provides insights into its genome evolution.</title>
        <authorList>
            <person name="Li X."/>
        </authorList>
    </citation>
    <scope>NUCLEOTIDE SEQUENCE [LARGE SCALE GENOMIC DNA]</scope>
    <source>
        <strain evidence="1">CL2024</strain>
        <tissue evidence="1">Fresh tender leaves</tissue>
    </source>
</reference>
<gene>
    <name evidence="1" type="ORF">ACJRO7_023249</name>
</gene>
<dbReference type="AlphaFoldDB" id="A0ABD3K171"/>
<organism evidence="1 2">
    <name type="scientific">Eucalyptus globulus</name>
    <name type="common">Tasmanian blue gum</name>
    <dbReference type="NCBI Taxonomy" id="34317"/>
    <lineage>
        <taxon>Eukaryota</taxon>
        <taxon>Viridiplantae</taxon>
        <taxon>Streptophyta</taxon>
        <taxon>Embryophyta</taxon>
        <taxon>Tracheophyta</taxon>
        <taxon>Spermatophyta</taxon>
        <taxon>Magnoliopsida</taxon>
        <taxon>eudicotyledons</taxon>
        <taxon>Gunneridae</taxon>
        <taxon>Pentapetalae</taxon>
        <taxon>rosids</taxon>
        <taxon>malvids</taxon>
        <taxon>Myrtales</taxon>
        <taxon>Myrtaceae</taxon>
        <taxon>Myrtoideae</taxon>
        <taxon>Eucalypteae</taxon>
        <taxon>Eucalyptus</taxon>
    </lineage>
</organism>
<name>A0ABD3K171_EUCGL</name>
<dbReference type="Proteomes" id="UP001634007">
    <property type="component" value="Unassembled WGS sequence"/>
</dbReference>
<protein>
    <submittedName>
        <fullName evidence="1">Uncharacterized protein</fullName>
    </submittedName>
</protein>
<dbReference type="EMBL" id="JBJKBG010000006">
    <property type="protein sequence ID" value="KAL3733864.1"/>
    <property type="molecule type" value="Genomic_DNA"/>
</dbReference>
<accession>A0ABD3K171</accession>
<comment type="caution">
    <text evidence="1">The sequence shown here is derived from an EMBL/GenBank/DDBJ whole genome shotgun (WGS) entry which is preliminary data.</text>
</comment>
<keyword evidence="2" id="KW-1185">Reference proteome</keyword>
<sequence length="75" mass="8364">MGIGQKGYELAAAKDARMSIIKKMRSKRRSCLWLCFSNVELGSVVQEDERGENSALEKKSCKLMCCSSFVANKRG</sequence>